<dbReference type="InterPro" id="IPR029062">
    <property type="entry name" value="Class_I_gatase-like"/>
</dbReference>
<comment type="caution">
    <text evidence="1">The sequence shown here is derived from an EMBL/GenBank/DDBJ whole genome shotgun (WGS) entry which is preliminary data.</text>
</comment>
<accession>A0ABQ0XJW2</accession>
<organism evidence="1 2">
    <name type="scientific">Staphylococcus kloosii</name>
    <dbReference type="NCBI Taxonomy" id="29384"/>
    <lineage>
        <taxon>Bacteria</taxon>
        <taxon>Bacillati</taxon>
        <taxon>Bacillota</taxon>
        <taxon>Bacilli</taxon>
        <taxon>Bacillales</taxon>
        <taxon>Staphylococcaceae</taxon>
        <taxon>Staphylococcus</taxon>
    </lineage>
</organism>
<protein>
    <recommendedName>
        <fullName evidence="3">Type 1 glutamine amidotransferase domain-containing protein</fullName>
    </recommendedName>
</protein>
<gene>
    <name evidence="1" type="ORF">SKL01_09100</name>
</gene>
<evidence type="ECO:0000313" key="2">
    <source>
        <dbReference type="Proteomes" id="UP000321040"/>
    </source>
</evidence>
<dbReference type="Proteomes" id="UP000321040">
    <property type="component" value="Unassembled WGS sequence"/>
</dbReference>
<sequence>MKKIMIVNTSSNQFRDSKKSTGLWFGELVHFYDCFNNNNYAIDIFNIKGGDTPIDPVSLNTFM</sequence>
<evidence type="ECO:0008006" key="3">
    <source>
        <dbReference type="Google" id="ProtNLM"/>
    </source>
</evidence>
<reference evidence="1 2" key="1">
    <citation type="submission" date="2019-07" db="EMBL/GenBank/DDBJ databases">
        <title>Whole genome shotgun sequence of Staphylococcus kloosii NBRC 109624.</title>
        <authorList>
            <person name="Hosoyama A."/>
            <person name="Uohara A."/>
            <person name="Ohji S."/>
            <person name="Ichikawa N."/>
        </authorList>
    </citation>
    <scope>NUCLEOTIDE SEQUENCE [LARGE SCALE GENOMIC DNA]</scope>
    <source>
        <strain evidence="1 2">NBRC 109624</strain>
    </source>
</reference>
<dbReference type="Gene3D" id="3.40.50.880">
    <property type="match status" value="1"/>
</dbReference>
<proteinExistence type="predicted"/>
<dbReference type="SUPFAM" id="SSF52317">
    <property type="entry name" value="Class I glutamine amidotransferase-like"/>
    <property type="match status" value="1"/>
</dbReference>
<dbReference type="RefSeq" id="WP_103295787.1">
    <property type="nucleotide sequence ID" value="NZ_JADIIQ010000001.1"/>
</dbReference>
<name>A0ABQ0XJW2_9STAP</name>
<keyword evidence="2" id="KW-1185">Reference proteome</keyword>
<evidence type="ECO:0000313" key="1">
    <source>
        <dbReference type="EMBL" id="GEP81732.1"/>
    </source>
</evidence>
<dbReference type="EMBL" id="BKAQ01000006">
    <property type="protein sequence ID" value="GEP81732.1"/>
    <property type="molecule type" value="Genomic_DNA"/>
</dbReference>